<evidence type="ECO:0000256" key="3">
    <source>
        <dbReference type="ARBA" id="ARBA00013725"/>
    </source>
</evidence>
<dbReference type="HAMAP" id="MF_00366">
    <property type="entry name" value="RNApol_bact_RpoZ"/>
    <property type="match status" value="1"/>
</dbReference>
<comment type="similarity">
    <text evidence="1 11">Belongs to the RNA polymerase subunit omega family.</text>
</comment>
<dbReference type="GO" id="GO:0000428">
    <property type="term" value="C:DNA-directed RNA polymerase complex"/>
    <property type="evidence" value="ECO:0007669"/>
    <property type="project" value="UniProtKB-KW"/>
</dbReference>
<dbReference type="SUPFAM" id="SSF63562">
    <property type="entry name" value="RPB6/omega subunit-like"/>
    <property type="match status" value="1"/>
</dbReference>
<sequence length="74" mass="8508">MPRIEEIITKALERVNGNRYQLSLMVAKRAEQLSMGEENLLDIDTRKMKFSDIALREIAEGKILLDGFKEPSDK</sequence>
<dbReference type="Gene3D" id="3.90.940.10">
    <property type="match status" value="1"/>
</dbReference>
<dbReference type="NCBIfam" id="NF001579">
    <property type="entry name" value="PRK00392.6-2"/>
    <property type="match status" value="1"/>
</dbReference>
<dbReference type="GO" id="GO:0003677">
    <property type="term" value="F:DNA binding"/>
    <property type="evidence" value="ECO:0007669"/>
    <property type="project" value="UniProtKB-UniRule"/>
</dbReference>
<dbReference type="InterPro" id="IPR036161">
    <property type="entry name" value="RPB6/omega-like_sf"/>
</dbReference>
<keyword evidence="5 11" id="KW-0808">Transferase</keyword>
<dbReference type="NCBIfam" id="TIGR00690">
    <property type="entry name" value="rpoZ"/>
    <property type="match status" value="1"/>
</dbReference>
<evidence type="ECO:0000256" key="4">
    <source>
        <dbReference type="ARBA" id="ARBA00022478"/>
    </source>
</evidence>
<accession>A7I2U2</accession>
<evidence type="ECO:0000313" key="13">
    <source>
        <dbReference type="Proteomes" id="UP000002407"/>
    </source>
</evidence>
<keyword evidence="7 11" id="KW-0804">Transcription</keyword>
<dbReference type="SMART" id="SM01409">
    <property type="entry name" value="RNA_pol_Rpb6"/>
    <property type="match status" value="1"/>
</dbReference>
<dbReference type="GO" id="GO:0003899">
    <property type="term" value="F:DNA-directed RNA polymerase activity"/>
    <property type="evidence" value="ECO:0007669"/>
    <property type="project" value="UniProtKB-UniRule"/>
</dbReference>
<keyword evidence="6 11" id="KW-0548">Nucleotidyltransferase</keyword>
<comment type="function">
    <text evidence="11">Promotes RNA polymerase assembly. Latches the N- and C-terminal regions of the beta' subunit thereby facilitating its interaction with the beta and alpha subunits.</text>
</comment>
<dbReference type="GO" id="GO:0006351">
    <property type="term" value="P:DNA-templated transcription"/>
    <property type="evidence" value="ECO:0007669"/>
    <property type="project" value="UniProtKB-UniRule"/>
</dbReference>
<dbReference type="InterPro" id="IPR003716">
    <property type="entry name" value="DNA-dir_RNA_pol_omega"/>
</dbReference>
<evidence type="ECO:0000256" key="9">
    <source>
        <dbReference type="ARBA" id="ARBA00030998"/>
    </source>
</evidence>
<keyword evidence="13" id="KW-1185">Reference proteome</keyword>
<protein>
    <recommendedName>
        <fullName evidence="3 11">DNA-directed RNA polymerase subunit omega</fullName>
        <shortName evidence="11">RNAP omega subunit</shortName>
        <ecNumber evidence="2 11">2.7.7.6</ecNumber>
    </recommendedName>
    <alternativeName>
        <fullName evidence="9 11">RNA polymerase omega subunit</fullName>
    </alternativeName>
    <alternativeName>
        <fullName evidence="8 11">Transcriptase subunit omega</fullName>
    </alternativeName>
</protein>
<evidence type="ECO:0000256" key="11">
    <source>
        <dbReference type="HAMAP-Rule" id="MF_00366"/>
    </source>
</evidence>
<keyword evidence="4 11" id="KW-0240">DNA-directed RNA polymerase</keyword>
<evidence type="ECO:0000256" key="2">
    <source>
        <dbReference type="ARBA" id="ARBA00012418"/>
    </source>
</evidence>
<organism evidence="12 13">
    <name type="scientific">Campylobacter hominis (strain ATCC BAA-381 / DSM 21671 / CCUG 45161 / LMG 19568 / NCTC 13146 / CH001A)</name>
    <dbReference type="NCBI Taxonomy" id="360107"/>
    <lineage>
        <taxon>Bacteria</taxon>
        <taxon>Pseudomonadati</taxon>
        <taxon>Campylobacterota</taxon>
        <taxon>Epsilonproteobacteria</taxon>
        <taxon>Campylobacterales</taxon>
        <taxon>Campylobacteraceae</taxon>
        <taxon>Campylobacter</taxon>
    </lineage>
</organism>
<evidence type="ECO:0000256" key="5">
    <source>
        <dbReference type="ARBA" id="ARBA00022679"/>
    </source>
</evidence>
<dbReference type="KEGG" id="cha:CHAB381_1282"/>
<dbReference type="AlphaFoldDB" id="A7I2U2"/>
<gene>
    <name evidence="11 12" type="primary">rpoZ</name>
    <name evidence="12" type="ordered locus">CHAB381_1282</name>
</gene>
<evidence type="ECO:0000256" key="6">
    <source>
        <dbReference type="ARBA" id="ARBA00022695"/>
    </source>
</evidence>
<dbReference type="OrthoDB" id="5334728at2"/>
<dbReference type="RefSeq" id="WP_012109134.1">
    <property type="nucleotide sequence ID" value="NC_009714.1"/>
</dbReference>
<dbReference type="InterPro" id="IPR006110">
    <property type="entry name" value="Pol_omega/Rpo6/RPB6"/>
</dbReference>
<evidence type="ECO:0000256" key="8">
    <source>
        <dbReference type="ARBA" id="ARBA00029924"/>
    </source>
</evidence>
<reference evidence="13" key="1">
    <citation type="submission" date="2007-07" db="EMBL/GenBank/DDBJ databases">
        <title>Complete genome sequence of Campylobacter hominis ATCC BAA-381, a commensal isolated from the human gastrointestinal tract.</title>
        <authorList>
            <person name="Fouts D.E."/>
            <person name="Mongodin E.F."/>
            <person name="Puiu D."/>
            <person name="Sebastian Y."/>
            <person name="Miller W.G."/>
            <person name="Mandrell R.E."/>
            <person name="Nelson K.E."/>
        </authorList>
    </citation>
    <scope>NUCLEOTIDE SEQUENCE [LARGE SCALE GENOMIC DNA]</scope>
    <source>
        <strain evidence="13">ATCC BAA-381 / LMG 19568 / NCTC 13146 / CH001A</strain>
    </source>
</reference>
<dbReference type="Proteomes" id="UP000002407">
    <property type="component" value="Chromosome"/>
</dbReference>
<proteinExistence type="inferred from homology"/>
<evidence type="ECO:0000256" key="1">
    <source>
        <dbReference type="ARBA" id="ARBA00006711"/>
    </source>
</evidence>
<dbReference type="HOGENOM" id="CLU_125406_3_0_7"/>
<dbReference type="STRING" id="360107.CHAB381_1282"/>
<name>A7I2U2_CAMHC</name>
<dbReference type="EC" id="2.7.7.6" evidence="2 11"/>
<dbReference type="EMBL" id="CP000776">
    <property type="protein sequence ID" value="ABS51147.1"/>
    <property type="molecule type" value="Genomic_DNA"/>
</dbReference>
<evidence type="ECO:0000313" key="12">
    <source>
        <dbReference type="EMBL" id="ABS51147.1"/>
    </source>
</evidence>
<evidence type="ECO:0000256" key="7">
    <source>
        <dbReference type="ARBA" id="ARBA00023163"/>
    </source>
</evidence>
<comment type="subunit">
    <text evidence="11">The RNAP catalytic core consists of 2 alpha, 1 beta, 1 beta' and 1 omega subunit. When a sigma factor is associated with the core the holoenzyme is formed, which can initiate transcription.</text>
</comment>
<dbReference type="eggNOG" id="COG1758">
    <property type="taxonomic scope" value="Bacteria"/>
</dbReference>
<dbReference type="Pfam" id="PF01192">
    <property type="entry name" value="RNA_pol_Rpb6"/>
    <property type="match status" value="1"/>
</dbReference>
<comment type="catalytic activity">
    <reaction evidence="10 11">
        <text>RNA(n) + a ribonucleoside 5'-triphosphate = RNA(n+1) + diphosphate</text>
        <dbReference type="Rhea" id="RHEA:21248"/>
        <dbReference type="Rhea" id="RHEA-COMP:14527"/>
        <dbReference type="Rhea" id="RHEA-COMP:17342"/>
        <dbReference type="ChEBI" id="CHEBI:33019"/>
        <dbReference type="ChEBI" id="CHEBI:61557"/>
        <dbReference type="ChEBI" id="CHEBI:140395"/>
        <dbReference type="EC" id="2.7.7.6"/>
    </reaction>
</comment>
<evidence type="ECO:0000256" key="10">
    <source>
        <dbReference type="ARBA" id="ARBA00048552"/>
    </source>
</evidence>